<protein>
    <submittedName>
        <fullName evidence="2">Uncharacterized protein</fullName>
    </submittedName>
</protein>
<comment type="caution">
    <text evidence="2">The sequence shown here is derived from an EMBL/GenBank/DDBJ whole genome shotgun (WGS) entry which is preliminary data.</text>
</comment>
<feature type="region of interest" description="Disordered" evidence="1">
    <location>
        <begin position="1"/>
        <end position="57"/>
    </location>
</feature>
<evidence type="ECO:0000313" key="3">
    <source>
        <dbReference type="Proteomes" id="UP001500665"/>
    </source>
</evidence>
<keyword evidence="3" id="KW-1185">Reference proteome</keyword>
<reference evidence="2 3" key="1">
    <citation type="journal article" date="2019" name="Int. J. Syst. Evol. Microbiol.">
        <title>The Global Catalogue of Microorganisms (GCM) 10K type strain sequencing project: providing services to taxonomists for standard genome sequencing and annotation.</title>
        <authorList>
            <consortium name="The Broad Institute Genomics Platform"/>
            <consortium name="The Broad Institute Genome Sequencing Center for Infectious Disease"/>
            <person name="Wu L."/>
            <person name="Ma J."/>
        </authorList>
    </citation>
    <scope>NUCLEOTIDE SEQUENCE [LARGE SCALE GENOMIC DNA]</scope>
    <source>
        <strain evidence="2 3">JCM 10696</strain>
    </source>
</reference>
<feature type="compositionally biased region" description="Basic and acidic residues" evidence="1">
    <location>
        <begin position="48"/>
        <end position="57"/>
    </location>
</feature>
<gene>
    <name evidence="2" type="ORF">GCM10009550_05350</name>
</gene>
<organism evidence="2 3">
    <name type="scientific">Actinocorallia libanotica</name>
    <dbReference type="NCBI Taxonomy" id="46162"/>
    <lineage>
        <taxon>Bacteria</taxon>
        <taxon>Bacillati</taxon>
        <taxon>Actinomycetota</taxon>
        <taxon>Actinomycetes</taxon>
        <taxon>Streptosporangiales</taxon>
        <taxon>Thermomonosporaceae</taxon>
        <taxon>Actinocorallia</taxon>
    </lineage>
</organism>
<sequence>MKREAGHAAERRKKRPDPTGSGLFGASARRTGHPAANEDSRLTAVDRAANRKDRGRV</sequence>
<proteinExistence type="predicted"/>
<evidence type="ECO:0000313" key="2">
    <source>
        <dbReference type="EMBL" id="GAA0938033.1"/>
    </source>
</evidence>
<dbReference type="Proteomes" id="UP001500665">
    <property type="component" value="Unassembled WGS sequence"/>
</dbReference>
<accession>A0ABN1Q622</accession>
<dbReference type="EMBL" id="BAAAHH010000001">
    <property type="protein sequence ID" value="GAA0938033.1"/>
    <property type="molecule type" value="Genomic_DNA"/>
</dbReference>
<name>A0ABN1Q622_9ACTN</name>
<evidence type="ECO:0000256" key="1">
    <source>
        <dbReference type="SAM" id="MobiDB-lite"/>
    </source>
</evidence>